<keyword evidence="2" id="KW-1185">Reference proteome</keyword>
<accession>H1DEP5</accession>
<protein>
    <submittedName>
        <fullName evidence="1">Uncharacterized protein</fullName>
    </submittedName>
</protein>
<dbReference type="EMBL" id="ADMC01000008">
    <property type="protein sequence ID" value="EHP49945.1"/>
    <property type="molecule type" value="Genomic_DNA"/>
</dbReference>
<gene>
    <name evidence="1" type="ORF">HMPREF9449_00731</name>
</gene>
<proteinExistence type="predicted"/>
<reference evidence="1 2" key="1">
    <citation type="submission" date="2012-01" db="EMBL/GenBank/DDBJ databases">
        <title>The Genome Sequence of Odoribacter laneus YIT 12061.</title>
        <authorList>
            <consortium name="The Broad Institute Genome Sequencing Platform"/>
            <person name="Earl A."/>
            <person name="Ward D."/>
            <person name="Feldgarden M."/>
            <person name="Gevers D."/>
            <person name="Morotomi M."/>
            <person name="Young S.K."/>
            <person name="Zeng Q."/>
            <person name="Gargeya S."/>
            <person name="Fitzgerald M."/>
            <person name="Haas B."/>
            <person name="Abouelleil A."/>
            <person name="Alvarado L."/>
            <person name="Arachchi H.M."/>
            <person name="Berlin A."/>
            <person name="Chapman S.B."/>
            <person name="Gearin G."/>
            <person name="Goldberg J."/>
            <person name="Griggs A."/>
            <person name="Gujja S."/>
            <person name="Hansen M."/>
            <person name="Heiman D."/>
            <person name="Howarth C."/>
            <person name="Larimer J."/>
            <person name="Lui A."/>
            <person name="MacDonald P.J.P."/>
            <person name="McCowen C."/>
            <person name="Montmayeur A."/>
            <person name="Murphy C."/>
            <person name="Neiman D."/>
            <person name="Pearson M."/>
            <person name="Priest M."/>
            <person name="Roberts A."/>
            <person name="Saif S."/>
            <person name="Shea T."/>
            <person name="Sisk P."/>
            <person name="Stolte C."/>
            <person name="Sykes S."/>
            <person name="Wortman J."/>
            <person name="Nusbaum C."/>
            <person name="Birren B."/>
        </authorList>
    </citation>
    <scope>NUCLEOTIDE SEQUENCE [LARGE SCALE GENOMIC DNA]</scope>
    <source>
        <strain evidence="1 2">YIT 12061</strain>
    </source>
</reference>
<evidence type="ECO:0000313" key="2">
    <source>
        <dbReference type="Proteomes" id="UP000004892"/>
    </source>
</evidence>
<name>H1DEP5_9BACT</name>
<comment type="caution">
    <text evidence="1">The sequence shown here is derived from an EMBL/GenBank/DDBJ whole genome shotgun (WGS) entry which is preliminary data.</text>
</comment>
<organism evidence="1 2">
    <name type="scientific">Odoribacter laneus YIT 12061</name>
    <dbReference type="NCBI Taxonomy" id="742817"/>
    <lineage>
        <taxon>Bacteria</taxon>
        <taxon>Pseudomonadati</taxon>
        <taxon>Bacteroidota</taxon>
        <taxon>Bacteroidia</taxon>
        <taxon>Bacteroidales</taxon>
        <taxon>Odoribacteraceae</taxon>
        <taxon>Odoribacter</taxon>
    </lineage>
</organism>
<sequence>MMEEAQFLLHIRDVSYCVILKVFDPECSVGCQNLGKNIREEYYYCDFFIFVFNYKNRKRC</sequence>
<dbReference type="AlphaFoldDB" id="H1DEP5"/>
<dbReference type="Proteomes" id="UP000004892">
    <property type="component" value="Unassembled WGS sequence"/>
</dbReference>
<dbReference type="STRING" id="742817.HMPREF9449_00731"/>
<evidence type="ECO:0000313" key="1">
    <source>
        <dbReference type="EMBL" id="EHP49945.1"/>
    </source>
</evidence>
<dbReference type="HOGENOM" id="CLU_2937060_0_0_10"/>